<dbReference type="EMBL" id="JACJST010000052">
    <property type="protein sequence ID" value="MBD2571368.1"/>
    <property type="molecule type" value="Genomic_DNA"/>
</dbReference>
<gene>
    <name evidence="1" type="ORF">H6G59_26515</name>
</gene>
<reference evidence="1 2" key="1">
    <citation type="journal article" date="2020" name="ISME J.">
        <title>Comparative genomics reveals insights into cyanobacterial evolution and habitat adaptation.</title>
        <authorList>
            <person name="Chen M.Y."/>
            <person name="Teng W.K."/>
            <person name="Zhao L."/>
            <person name="Hu C.X."/>
            <person name="Zhou Y.K."/>
            <person name="Han B.P."/>
            <person name="Song L.R."/>
            <person name="Shu W.S."/>
        </authorList>
    </citation>
    <scope>NUCLEOTIDE SEQUENCE [LARGE SCALE GENOMIC DNA]</scope>
    <source>
        <strain evidence="1 2">FACHB-196</strain>
    </source>
</reference>
<dbReference type="Proteomes" id="UP000640531">
    <property type="component" value="Unassembled WGS sequence"/>
</dbReference>
<sequence length="73" mass="8607">MIFSTKPTKKQLQRLKALEIEALEKQAALFDEMAKRYPDAAGIYQEKRQKCVENAERLRNGDENEIFRLNQHL</sequence>
<protein>
    <submittedName>
        <fullName evidence="1">Uncharacterized protein</fullName>
    </submittedName>
</protein>
<dbReference type="RefSeq" id="WP_190721017.1">
    <property type="nucleotide sequence ID" value="NZ_JACJST010000052.1"/>
</dbReference>
<name>A0ABR8FMZ4_9NOST</name>
<keyword evidence="2" id="KW-1185">Reference proteome</keyword>
<accession>A0ABR8FMZ4</accession>
<comment type="caution">
    <text evidence="1">The sequence shown here is derived from an EMBL/GenBank/DDBJ whole genome shotgun (WGS) entry which is preliminary data.</text>
</comment>
<evidence type="ECO:0000313" key="2">
    <source>
        <dbReference type="Proteomes" id="UP000640531"/>
    </source>
</evidence>
<evidence type="ECO:0000313" key="1">
    <source>
        <dbReference type="EMBL" id="MBD2571368.1"/>
    </source>
</evidence>
<organism evidence="1 2">
    <name type="scientific">Anabaena lutea FACHB-196</name>
    <dbReference type="NCBI Taxonomy" id="2692881"/>
    <lineage>
        <taxon>Bacteria</taxon>
        <taxon>Bacillati</taxon>
        <taxon>Cyanobacteriota</taxon>
        <taxon>Cyanophyceae</taxon>
        <taxon>Nostocales</taxon>
        <taxon>Nostocaceae</taxon>
        <taxon>Anabaena</taxon>
    </lineage>
</organism>
<proteinExistence type="predicted"/>